<organism evidence="8 9">
    <name type="scientific">Desulforapulum autotrophicum (strain ATCC 43914 / DSM 3382 / VKM B-1955 / HRM2)</name>
    <name type="common">Desulfobacterium autotrophicum</name>
    <dbReference type="NCBI Taxonomy" id="177437"/>
    <lineage>
        <taxon>Bacteria</taxon>
        <taxon>Pseudomonadati</taxon>
        <taxon>Thermodesulfobacteriota</taxon>
        <taxon>Desulfobacteria</taxon>
        <taxon>Desulfobacterales</taxon>
        <taxon>Desulfobacteraceae</taxon>
        <taxon>Desulforapulum</taxon>
    </lineage>
</organism>
<dbReference type="NCBIfam" id="NF037981">
    <property type="entry name" value="NCS2_1"/>
    <property type="match status" value="1"/>
</dbReference>
<keyword evidence="6 7" id="KW-0472">Membrane</keyword>
<feature type="transmembrane region" description="Helical" evidence="7">
    <location>
        <begin position="402"/>
        <end position="425"/>
    </location>
</feature>
<dbReference type="EMBL" id="CP001087">
    <property type="protein sequence ID" value="ACN13183.1"/>
    <property type="molecule type" value="Genomic_DNA"/>
</dbReference>
<proteinExistence type="inferred from homology"/>
<feature type="transmembrane region" description="Helical" evidence="7">
    <location>
        <begin position="285"/>
        <end position="307"/>
    </location>
</feature>
<dbReference type="STRING" id="177437.HRM2_00600"/>
<evidence type="ECO:0000313" key="9">
    <source>
        <dbReference type="Proteomes" id="UP000000442"/>
    </source>
</evidence>
<keyword evidence="5 7" id="KW-1133">Transmembrane helix</keyword>
<feature type="transmembrane region" description="Helical" evidence="7">
    <location>
        <begin position="53"/>
        <end position="73"/>
    </location>
</feature>
<dbReference type="InterPro" id="IPR006043">
    <property type="entry name" value="NCS2"/>
</dbReference>
<feature type="transmembrane region" description="Helical" evidence="7">
    <location>
        <begin position="192"/>
        <end position="212"/>
    </location>
</feature>
<comment type="subcellular location">
    <subcellularLocation>
        <location evidence="1">Membrane</location>
        <topology evidence="1">Multi-pass membrane protein</topology>
    </subcellularLocation>
</comment>
<feature type="transmembrane region" description="Helical" evidence="7">
    <location>
        <begin position="314"/>
        <end position="337"/>
    </location>
</feature>
<protein>
    <submittedName>
        <fullName evidence="8">Predicted xanthine/uracil permease family protein</fullName>
    </submittedName>
</protein>
<feature type="transmembrane region" description="Helical" evidence="7">
    <location>
        <begin position="371"/>
        <end position="390"/>
    </location>
</feature>
<feature type="transmembrane region" description="Helical" evidence="7">
    <location>
        <begin position="166"/>
        <end position="186"/>
    </location>
</feature>
<dbReference type="RefSeq" id="WP_012662434.1">
    <property type="nucleotide sequence ID" value="NC_012108.1"/>
</dbReference>
<dbReference type="OrthoDB" id="9805749at2"/>
<dbReference type="AlphaFoldDB" id="C0QE66"/>
<evidence type="ECO:0000256" key="6">
    <source>
        <dbReference type="ARBA" id="ARBA00023136"/>
    </source>
</evidence>
<evidence type="ECO:0000256" key="7">
    <source>
        <dbReference type="SAM" id="Phobius"/>
    </source>
</evidence>
<evidence type="ECO:0000256" key="4">
    <source>
        <dbReference type="ARBA" id="ARBA00022692"/>
    </source>
</evidence>
<dbReference type="GO" id="GO:0042907">
    <property type="term" value="F:xanthine transmembrane transporter activity"/>
    <property type="evidence" value="ECO:0007669"/>
    <property type="project" value="TreeGrafter"/>
</dbReference>
<dbReference type="HOGENOM" id="CLU_641936_0_0_7"/>
<dbReference type="Pfam" id="PF00860">
    <property type="entry name" value="Xan_ur_permease"/>
    <property type="match status" value="1"/>
</dbReference>
<dbReference type="eggNOG" id="COG2233">
    <property type="taxonomic scope" value="Bacteria"/>
</dbReference>
<dbReference type="PANTHER" id="PTHR42810:SF2">
    <property type="entry name" value="PURINE PERMEASE C1399.01C-RELATED"/>
    <property type="match status" value="1"/>
</dbReference>
<feature type="transmembrane region" description="Helical" evidence="7">
    <location>
        <begin position="20"/>
        <end position="41"/>
    </location>
</feature>
<evidence type="ECO:0000256" key="2">
    <source>
        <dbReference type="ARBA" id="ARBA00008821"/>
    </source>
</evidence>
<sequence length="436" mass="46953">MEQIKIKYGLDERPPMLQTLIFAMQWLAITIATVIIIGKVVAGLHYTDFGQQLLYMQKLFFVIAISLFFQVLWGHRLPLITGPATVLLVAILAGTGRGTDAIYTSIATGGAFLVVLSVTGLFSWISRYFTPRVVATILILIALTITPTILNLILTTTAAETPLTNLGFALLFFVAMIAADRLLPGIWKTTMIVWAIIVGSIAYIAVVPPEVWHDRGHLGLVSGFFNNFTTGLIWDPGLLISFLICFIALSINDLGSIQAVGQIVNPPDMKSRVTRGITLSGLSNMLAGFFGVIGPVNFSMSVGIIAANGNASRFSLIPTSLALMAMAFLPGVVAFIWNVPAVVIGTILLYIMCAQLAAGLMMAFGSKKFSFQDGLTIGIPMMISILVSYLPPQVKAAFPPLLLPVIGNGFAMGVLAVLILEHIVYPVKPSSRQLMH</sequence>
<gene>
    <name evidence="8" type="ordered locus">HRM2_00600</name>
</gene>
<accession>C0QE66</accession>
<feature type="transmembrane region" description="Helical" evidence="7">
    <location>
        <begin position="79"/>
        <end position="95"/>
    </location>
</feature>
<dbReference type="Proteomes" id="UP000000442">
    <property type="component" value="Chromosome"/>
</dbReference>
<name>C0QE66_DESAH</name>
<keyword evidence="9" id="KW-1185">Reference proteome</keyword>
<feature type="transmembrane region" description="Helical" evidence="7">
    <location>
        <begin position="232"/>
        <end position="251"/>
    </location>
</feature>
<dbReference type="GO" id="GO:0005886">
    <property type="term" value="C:plasma membrane"/>
    <property type="evidence" value="ECO:0007669"/>
    <property type="project" value="TreeGrafter"/>
</dbReference>
<feature type="transmembrane region" description="Helical" evidence="7">
    <location>
        <begin position="132"/>
        <end position="154"/>
    </location>
</feature>
<evidence type="ECO:0000313" key="8">
    <source>
        <dbReference type="EMBL" id="ACN13183.1"/>
    </source>
</evidence>
<feature type="transmembrane region" description="Helical" evidence="7">
    <location>
        <begin position="343"/>
        <end position="364"/>
    </location>
</feature>
<keyword evidence="4 7" id="KW-0812">Transmembrane</keyword>
<reference evidence="8 9" key="1">
    <citation type="journal article" date="2009" name="Environ. Microbiol.">
        <title>Genome sequence of Desulfobacterium autotrophicum HRM2, a marine sulfate reducer oxidizing organic carbon completely to carbon dioxide.</title>
        <authorList>
            <person name="Strittmatter A.W."/>
            <person name="Liesegang H."/>
            <person name="Rabus R."/>
            <person name="Decker I."/>
            <person name="Amann J."/>
            <person name="Andres S."/>
            <person name="Henne A."/>
            <person name="Fricke W.F."/>
            <person name="Martinez-Arias R."/>
            <person name="Bartels D."/>
            <person name="Goesmann A."/>
            <person name="Krause L."/>
            <person name="Puehler A."/>
            <person name="Klenk H.P."/>
            <person name="Richter M."/>
            <person name="Schuler M."/>
            <person name="Gloeckner F.O."/>
            <person name="Meyerdierks A."/>
            <person name="Gottschalk G."/>
            <person name="Amann R."/>
        </authorList>
    </citation>
    <scope>NUCLEOTIDE SEQUENCE [LARGE SCALE GENOMIC DNA]</scope>
    <source>
        <strain evidence="9">ATCC 43914 / DSM 3382 / HRM2</strain>
    </source>
</reference>
<comment type="similarity">
    <text evidence="2">Belongs to the nucleobase:cation symporter-2 (NCS2) (TC 2.A.40) family.</text>
</comment>
<evidence type="ECO:0000256" key="5">
    <source>
        <dbReference type="ARBA" id="ARBA00022989"/>
    </source>
</evidence>
<dbReference type="PANTHER" id="PTHR42810">
    <property type="entry name" value="PURINE PERMEASE C1399.01C-RELATED"/>
    <property type="match status" value="1"/>
</dbReference>
<evidence type="ECO:0000256" key="3">
    <source>
        <dbReference type="ARBA" id="ARBA00022448"/>
    </source>
</evidence>
<keyword evidence="3" id="KW-0813">Transport</keyword>
<dbReference type="KEGG" id="dat:HRM2_00600"/>
<evidence type="ECO:0000256" key="1">
    <source>
        <dbReference type="ARBA" id="ARBA00004141"/>
    </source>
</evidence>
<feature type="transmembrane region" description="Helical" evidence="7">
    <location>
        <begin position="102"/>
        <end position="126"/>
    </location>
</feature>